<sequence>MGELEKRTAQAIVNIFESGKAAGDYGAVTVLAGDSGHLTYGKAQTTLASGNLYLLIKAYVESAGALYASALKEYLPALKRCEASLDNDARLRWVLQEAGADPAMQDVQDGFFDRVFWKPSADAARALGIKTPLGLAIVYDSHIHGSWRYLKGRVEEKAGKAAAIGEKRWITAYVGERKAWLAGHDNRLLRRTIYRMEAFEELIASGNWSLALPLTVRGVRIDSDIIDYHPPVRVSAEGAEERLLLLKSPPMTGEDVRALEEALKRHGYVINTDGVFDENLERIVKDFQQLERLTADGIVGASTRAALGI</sequence>
<dbReference type="GO" id="GO:0005576">
    <property type="term" value="C:extracellular region"/>
    <property type="evidence" value="ECO:0007669"/>
    <property type="project" value="InterPro"/>
</dbReference>
<evidence type="ECO:0000313" key="2">
    <source>
        <dbReference type="EMBL" id="GAK45165.1"/>
    </source>
</evidence>
<dbReference type="GO" id="GO:0016977">
    <property type="term" value="F:chitosanase activity"/>
    <property type="evidence" value="ECO:0007669"/>
    <property type="project" value="InterPro"/>
</dbReference>
<dbReference type="Pfam" id="PF01471">
    <property type="entry name" value="PG_binding_1"/>
    <property type="match status" value="1"/>
</dbReference>
<proteinExistence type="predicted"/>
<comment type="caution">
    <text evidence="2">The sequence shown here is derived from an EMBL/GenBank/DDBJ whole genome shotgun (WGS) entry which is preliminary data.</text>
</comment>
<dbReference type="EMBL" id="BBIO01000007">
    <property type="protein sequence ID" value="GAK45165.1"/>
    <property type="molecule type" value="Genomic_DNA"/>
</dbReference>
<dbReference type="SUPFAM" id="SSF53955">
    <property type="entry name" value="Lysozyme-like"/>
    <property type="match status" value="1"/>
</dbReference>
<keyword evidence="3" id="KW-1185">Reference proteome</keyword>
<dbReference type="InterPro" id="IPR036366">
    <property type="entry name" value="PGBDSf"/>
</dbReference>
<gene>
    <name evidence="2" type="ORF">M2A_1664</name>
</gene>
<dbReference type="Pfam" id="PF01374">
    <property type="entry name" value="Glyco_hydro_46"/>
    <property type="match status" value="1"/>
</dbReference>
<dbReference type="Proteomes" id="UP000028702">
    <property type="component" value="Unassembled WGS sequence"/>
</dbReference>
<dbReference type="InterPro" id="IPR036365">
    <property type="entry name" value="PGBD-like_sf"/>
</dbReference>
<dbReference type="Gene3D" id="1.20.141.10">
    <property type="entry name" value="Chitosanase, subunit A, domain 1"/>
    <property type="match status" value="1"/>
</dbReference>
<feature type="domain" description="Peptidoglycan binding-like" evidence="1">
    <location>
        <begin position="252"/>
        <end position="307"/>
    </location>
</feature>
<organism evidence="2 3">
    <name type="scientific">Tepidicaulis marinus</name>
    <dbReference type="NCBI Taxonomy" id="1333998"/>
    <lineage>
        <taxon>Bacteria</taxon>
        <taxon>Pseudomonadati</taxon>
        <taxon>Pseudomonadota</taxon>
        <taxon>Alphaproteobacteria</taxon>
        <taxon>Hyphomicrobiales</taxon>
        <taxon>Parvibaculaceae</taxon>
        <taxon>Tepidicaulis</taxon>
    </lineage>
</organism>
<protein>
    <submittedName>
        <fullName evidence="2">Peptidoglycan-binding domain-containing protein</fullName>
    </submittedName>
</protein>
<dbReference type="AlphaFoldDB" id="A0A081BAU7"/>
<evidence type="ECO:0000259" key="1">
    <source>
        <dbReference type="Pfam" id="PF01471"/>
    </source>
</evidence>
<reference evidence="2 3" key="1">
    <citation type="submission" date="2014-07" db="EMBL/GenBank/DDBJ databases">
        <title>Tepidicaulis marinum gen. nov., sp. nov., a novel marine bacterium denitrifying nitrate to nitrous oxide strictly under microaerobic conditions.</title>
        <authorList>
            <person name="Takeuchi M."/>
            <person name="Yamagishi T."/>
            <person name="Kamagata Y."/>
            <person name="Oshima K."/>
            <person name="Hattori M."/>
            <person name="Katayama T."/>
            <person name="Hanada S."/>
            <person name="Tamaki H."/>
            <person name="Marumo K."/>
            <person name="Maeda H."/>
            <person name="Nedachi M."/>
            <person name="Iwasaki W."/>
            <person name="Suwa Y."/>
            <person name="Sakata S."/>
        </authorList>
    </citation>
    <scope>NUCLEOTIDE SEQUENCE [LARGE SCALE GENOMIC DNA]</scope>
    <source>
        <strain evidence="2 3">MA2</strain>
    </source>
</reference>
<name>A0A081BAU7_9HYPH</name>
<dbReference type="SUPFAM" id="SSF47090">
    <property type="entry name" value="PGBD-like"/>
    <property type="match status" value="1"/>
</dbReference>
<dbReference type="InterPro" id="IPR002477">
    <property type="entry name" value="Peptidoglycan-bd-like"/>
</dbReference>
<dbReference type="RefSeq" id="WP_045445680.1">
    <property type="nucleotide sequence ID" value="NZ_BBIO01000007.1"/>
</dbReference>
<dbReference type="Gene3D" id="1.10.101.10">
    <property type="entry name" value="PGBD-like superfamily/PGBD"/>
    <property type="match status" value="1"/>
</dbReference>
<accession>A0A081BAU7</accession>
<dbReference type="InterPro" id="IPR000400">
    <property type="entry name" value="Glyco_hydro_46"/>
</dbReference>
<dbReference type="InterPro" id="IPR023346">
    <property type="entry name" value="Lysozyme-like_dom_sf"/>
</dbReference>
<dbReference type="GO" id="GO:0005975">
    <property type="term" value="P:carbohydrate metabolic process"/>
    <property type="evidence" value="ECO:0007669"/>
    <property type="project" value="InterPro"/>
</dbReference>
<dbReference type="eggNOG" id="COG3409">
    <property type="taxonomic scope" value="Bacteria"/>
</dbReference>
<evidence type="ECO:0000313" key="3">
    <source>
        <dbReference type="Proteomes" id="UP000028702"/>
    </source>
</evidence>
<dbReference type="STRING" id="1333998.M2A_1664"/>